<keyword evidence="3" id="KW-1003">Cell membrane</keyword>
<evidence type="ECO:0000256" key="1">
    <source>
        <dbReference type="ARBA" id="ARBA00004651"/>
    </source>
</evidence>
<comment type="caution">
    <text evidence="9">The sequence shown here is derived from an EMBL/GenBank/DDBJ whole genome shotgun (WGS) entry which is preliminary data.</text>
</comment>
<keyword evidence="5" id="KW-0547">Nucleotide-binding</keyword>
<dbReference type="InterPro" id="IPR017871">
    <property type="entry name" value="ABC_transporter-like_CS"/>
</dbReference>
<keyword evidence="8" id="KW-0472">Membrane</keyword>
<keyword evidence="2" id="KW-0813">Transport</keyword>
<dbReference type="PROSITE" id="PS50893">
    <property type="entry name" value="ABC_TRANSPORTER_2"/>
    <property type="match status" value="1"/>
</dbReference>
<dbReference type="InterPro" id="IPR036640">
    <property type="entry name" value="ABC1_TM_sf"/>
</dbReference>
<evidence type="ECO:0000256" key="4">
    <source>
        <dbReference type="ARBA" id="ARBA00022692"/>
    </source>
</evidence>
<evidence type="ECO:0000256" key="3">
    <source>
        <dbReference type="ARBA" id="ARBA00022475"/>
    </source>
</evidence>
<evidence type="ECO:0000256" key="2">
    <source>
        <dbReference type="ARBA" id="ARBA00022448"/>
    </source>
</evidence>
<dbReference type="InterPro" id="IPR003593">
    <property type="entry name" value="AAA+_ATPase"/>
</dbReference>
<protein>
    <submittedName>
        <fullName evidence="9">ABC transporter ATP-binding permease</fullName>
    </submittedName>
</protein>
<name>A0A0R2H0H0_WEIVI</name>
<evidence type="ECO:0000256" key="6">
    <source>
        <dbReference type="ARBA" id="ARBA00022840"/>
    </source>
</evidence>
<dbReference type="Gene3D" id="1.20.1560.10">
    <property type="entry name" value="ABC transporter type 1, transmembrane domain"/>
    <property type="match status" value="1"/>
</dbReference>
<reference evidence="9 10" key="1">
    <citation type="journal article" date="2015" name="Genome Announc.">
        <title>Expanding the biotechnology potential of lactobacilli through comparative genomics of 213 strains and associated genera.</title>
        <authorList>
            <person name="Sun Z."/>
            <person name="Harris H.M."/>
            <person name="McCann A."/>
            <person name="Guo C."/>
            <person name="Argimon S."/>
            <person name="Zhang W."/>
            <person name="Yang X."/>
            <person name="Jeffery I.B."/>
            <person name="Cooney J.C."/>
            <person name="Kagawa T.F."/>
            <person name="Liu W."/>
            <person name="Song Y."/>
            <person name="Salvetti E."/>
            <person name="Wrobel A."/>
            <person name="Rasinkangas P."/>
            <person name="Parkhill J."/>
            <person name="Rea M.C."/>
            <person name="O'Sullivan O."/>
            <person name="Ritari J."/>
            <person name="Douillard F.P."/>
            <person name="Paul Ross R."/>
            <person name="Yang R."/>
            <person name="Briner A.E."/>
            <person name="Felis G.E."/>
            <person name="de Vos W.M."/>
            <person name="Barrangou R."/>
            <person name="Klaenhammer T.R."/>
            <person name="Caufield P.W."/>
            <person name="Cui Y."/>
            <person name="Zhang H."/>
            <person name="O'Toole P.W."/>
        </authorList>
    </citation>
    <scope>NUCLEOTIDE SEQUENCE [LARGE SCALE GENOMIC DNA]</scope>
    <source>
        <strain evidence="9 10">DSM 20410</strain>
    </source>
</reference>
<evidence type="ECO:0000313" key="9">
    <source>
        <dbReference type="EMBL" id="KRN46367.1"/>
    </source>
</evidence>
<dbReference type="GO" id="GO:0005886">
    <property type="term" value="C:plasma membrane"/>
    <property type="evidence" value="ECO:0007669"/>
    <property type="project" value="UniProtKB-SubCell"/>
</dbReference>
<dbReference type="SMART" id="SM00382">
    <property type="entry name" value="AAA"/>
    <property type="match status" value="1"/>
</dbReference>
<dbReference type="Gene3D" id="3.40.50.300">
    <property type="entry name" value="P-loop containing nucleotide triphosphate hydrolases"/>
    <property type="match status" value="1"/>
</dbReference>
<dbReference type="PROSITE" id="PS00211">
    <property type="entry name" value="ABC_TRANSPORTER_1"/>
    <property type="match status" value="1"/>
</dbReference>
<comment type="subcellular location">
    <subcellularLocation>
        <location evidence="1">Cell membrane</location>
        <topology evidence="1">Multi-pass membrane protein</topology>
    </subcellularLocation>
</comment>
<dbReference type="Proteomes" id="UP000051992">
    <property type="component" value="Unassembled WGS sequence"/>
</dbReference>
<evidence type="ECO:0000256" key="5">
    <source>
        <dbReference type="ARBA" id="ARBA00022741"/>
    </source>
</evidence>
<dbReference type="PATRIC" id="fig|1629.5.peg.642"/>
<dbReference type="GO" id="GO:0016887">
    <property type="term" value="F:ATP hydrolysis activity"/>
    <property type="evidence" value="ECO:0007669"/>
    <property type="project" value="InterPro"/>
</dbReference>
<dbReference type="Pfam" id="PF00664">
    <property type="entry name" value="ABC_membrane"/>
    <property type="match status" value="1"/>
</dbReference>
<dbReference type="SUPFAM" id="SSF52540">
    <property type="entry name" value="P-loop containing nucleoside triphosphate hydrolases"/>
    <property type="match status" value="1"/>
</dbReference>
<dbReference type="PANTHER" id="PTHR43394">
    <property type="entry name" value="ATP-DEPENDENT PERMEASE MDL1, MITOCHONDRIAL"/>
    <property type="match status" value="1"/>
</dbReference>
<sequence length="574" mass="63227">MVKFLIPYIGKYKKDVVWAVITITIAAVTSLWQPKLLQQVVQAIADDKMNLMIPLGIQLIVVALIGLVAGAINTIFAAKIGTGTAADLRAAEYKKVQTFSFGNIERFSTGSLVVRMTNDVQQVQTIVMVFFQSLLRVPILFIGALVLALTTLPRLWWVILVMVILVVVITMGVLSPMGKLFGKFQNLLDKTNNMAKENLQGVRVVKSFNQEHNEEVRFDANSKELTDINIKIGYLFGILMPAFMLIGELAIAVSIIFVARNIVSDPTMLGALTSFVNYLMQIMNAIVMAGFMSMFAARGIESTKRIKEVMDTKPDLTFDANAAEEKLSGDVEFDHVSFAYPGDEHEVLKDVSFKVKQGEMIGLVGATGSGKSTLAQLIPRLYDPTDGVVEVGHENLKKVNEKSLRKAVAFVQQKAILFSGKISDNLKQGKFDADSADMKHAADMAQAAEFIEKYDDQYEHEVEERSANFSGGQKQRLSIARGVIGNPSVLILDDSTSALDARSEKLVQEALEADLPDTTKFVIAEKISSVIKADRIFVMQDGELIAAGTHRELVASSPVYREIYETQKAQEVID</sequence>
<keyword evidence="7" id="KW-1133">Transmembrane helix</keyword>
<dbReference type="AlphaFoldDB" id="A0A0R2H0H0"/>
<dbReference type="EMBL" id="JQBM01000002">
    <property type="protein sequence ID" value="KRN46367.1"/>
    <property type="molecule type" value="Genomic_DNA"/>
</dbReference>
<dbReference type="InterPro" id="IPR027417">
    <property type="entry name" value="P-loop_NTPase"/>
</dbReference>
<keyword evidence="4" id="KW-0812">Transmembrane</keyword>
<dbReference type="GO" id="GO:0005524">
    <property type="term" value="F:ATP binding"/>
    <property type="evidence" value="ECO:0007669"/>
    <property type="project" value="UniProtKB-KW"/>
</dbReference>
<dbReference type="GO" id="GO:0015421">
    <property type="term" value="F:ABC-type oligopeptide transporter activity"/>
    <property type="evidence" value="ECO:0007669"/>
    <property type="project" value="TreeGrafter"/>
</dbReference>
<dbReference type="InterPro" id="IPR011527">
    <property type="entry name" value="ABC1_TM_dom"/>
</dbReference>
<dbReference type="OrthoDB" id="9770415at2"/>
<proteinExistence type="predicted"/>
<dbReference type="InterPro" id="IPR039421">
    <property type="entry name" value="Type_1_exporter"/>
</dbReference>
<dbReference type="FunFam" id="3.40.50.300:FF:000221">
    <property type="entry name" value="Multidrug ABC transporter ATP-binding protein"/>
    <property type="match status" value="1"/>
</dbReference>
<evidence type="ECO:0000256" key="7">
    <source>
        <dbReference type="ARBA" id="ARBA00022989"/>
    </source>
</evidence>
<dbReference type="Pfam" id="PF00005">
    <property type="entry name" value="ABC_tran"/>
    <property type="match status" value="1"/>
</dbReference>
<organism evidence="9 10">
    <name type="scientific">Weissella viridescens</name>
    <name type="common">Lactobacillus viridescens</name>
    <dbReference type="NCBI Taxonomy" id="1629"/>
    <lineage>
        <taxon>Bacteria</taxon>
        <taxon>Bacillati</taxon>
        <taxon>Bacillota</taxon>
        <taxon>Bacilli</taxon>
        <taxon>Lactobacillales</taxon>
        <taxon>Lactobacillaceae</taxon>
        <taxon>Weissella</taxon>
    </lineage>
</organism>
<dbReference type="SUPFAM" id="SSF90123">
    <property type="entry name" value="ABC transporter transmembrane region"/>
    <property type="match status" value="1"/>
</dbReference>
<keyword evidence="10" id="KW-1185">Reference proteome</keyword>
<gene>
    <name evidence="9" type="ORF">IV50_GL000637</name>
</gene>
<dbReference type="CDD" id="cd18548">
    <property type="entry name" value="ABC_6TM_Tm287_like"/>
    <property type="match status" value="1"/>
</dbReference>
<keyword evidence="6 9" id="KW-0067">ATP-binding</keyword>
<dbReference type="InterPro" id="IPR003439">
    <property type="entry name" value="ABC_transporter-like_ATP-bd"/>
</dbReference>
<evidence type="ECO:0000256" key="8">
    <source>
        <dbReference type="ARBA" id="ARBA00023136"/>
    </source>
</evidence>
<accession>A0A0R2H0H0</accession>
<dbReference type="PANTHER" id="PTHR43394:SF1">
    <property type="entry name" value="ATP-BINDING CASSETTE SUB-FAMILY B MEMBER 10, MITOCHONDRIAL"/>
    <property type="match status" value="1"/>
</dbReference>
<evidence type="ECO:0000313" key="10">
    <source>
        <dbReference type="Proteomes" id="UP000051992"/>
    </source>
</evidence>
<dbReference type="PROSITE" id="PS50929">
    <property type="entry name" value="ABC_TM1F"/>
    <property type="match status" value="1"/>
</dbReference>